<sequence length="223" mass="24013">MASRSARTASASRTNSTALAAMLNRWNASANRPCPYSWLPASLCRAAAVSFSLSSSRQLVRDALSTYDRNTRPETRPSPPSPTQKSRYSPGRISSTTACRPLSTVQSASPTLMCALIGRLSSRNCSNRPQLMFIVLGGIRSFVSTTWHTSPVSGRNTEDGRGKSLSTTGRWSITSQTGILFISAADCTVRPMMTSQDAGSESIQDFHSVPAKPSARLIYVSIT</sequence>
<organism evidence="2 3">
    <name type="scientific">Aphis glycines</name>
    <name type="common">Soybean aphid</name>
    <dbReference type="NCBI Taxonomy" id="307491"/>
    <lineage>
        <taxon>Eukaryota</taxon>
        <taxon>Metazoa</taxon>
        <taxon>Ecdysozoa</taxon>
        <taxon>Arthropoda</taxon>
        <taxon>Hexapoda</taxon>
        <taxon>Insecta</taxon>
        <taxon>Pterygota</taxon>
        <taxon>Neoptera</taxon>
        <taxon>Paraneoptera</taxon>
        <taxon>Hemiptera</taxon>
        <taxon>Sternorrhyncha</taxon>
        <taxon>Aphidomorpha</taxon>
        <taxon>Aphidoidea</taxon>
        <taxon>Aphididae</taxon>
        <taxon>Aphidini</taxon>
        <taxon>Aphis</taxon>
        <taxon>Aphis</taxon>
    </lineage>
</organism>
<feature type="region of interest" description="Disordered" evidence="1">
    <location>
        <begin position="148"/>
        <end position="168"/>
    </location>
</feature>
<feature type="region of interest" description="Disordered" evidence="1">
    <location>
        <begin position="65"/>
        <end position="94"/>
    </location>
</feature>
<evidence type="ECO:0000313" key="2">
    <source>
        <dbReference type="EMBL" id="KAE9530641.1"/>
    </source>
</evidence>
<reference evidence="2 3" key="1">
    <citation type="submission" date="2019-08" db="EMBL/GenBank/DDBJ databases">
        <title>The genome of the soybean aphid Biotype 1, its phylome, world population structure and adaptation to the North American continent.</title>
        <authorList>
            <person name="Giordano R."/>
            <person name="Donthu R.K."/>
            <person name="Hernandez A.G."/>
            <person name="Wright C.L."/>
            <person name="Zimin A.V."/>
        </authorList>
    </citation>
    <scope>NUCLEOTIDE SEQUENCE [LARGE SCALE GENOMIC DNA]</scope>
    <source>
        <tissue evidence="2">Whole aphids</tissue>
    </source>
</reference>
<gene>
    <name evidence="2" type="ORF">AGLY_011103</name>
</gene>
<evidence type="ECO:0000313" key="3">
    <source>
        <dbReference type="Proteomes" id="UP000475862"/>
    </source>
</evidence>
<dbReference type="AlphaFoldDB" id="A0A6G0TEM4"/>
<keyword evidence="3" id="KW-1185">Reference proteome</keyword>
<feature type="compositionally biased region" description="Polar residues" evidence="1">
    <location>
        <begin position="84"/>
        <end position="94"/>
    </location>
</feature>
<evidence type="ECO:0000256" key="1">
    <source>
        <dbReference type="SAM" id="MobiDB-lite"/>
    </source>
</evidence>
<dbReference type="Proteomes" id="UP000475862">
    <property type="component" value="Unassembled WGS sequence"/>
</dbReference>
<comment type="caution">
    <text evidence="2">The sequence shown here is derived from an EMBL/GenBank/DDBJ whole genome shotgun (WGS) entry which is preliminary data.</text>
</comment>
<protein>
    <submittedName>
        <fullName evidence="2">Uncharacterized protein</fullName>
    </submittedName>
</protein>
<proteinExistence type="predicted"/>
<dbReference type="EMBL" id="VYZN01000042">
    <property type="protein sequence ID" value="KAE9530641.1"/>
    <property type="molecule type" value="Genomic_DNA"/>
</dbReference>
<name>A0A6G0TEM4_APHGL</name>
<accession>A0A6G0TEM4</accession>